<dbReference type="AlphaFoldDB" id="A0A974NLJ1"/>
<dbReference type="GO" id="GO:0009245">
    <property type="term" value="P:lipid A biosynthetic process"/>
    <property type="evidence" value="ECO:0007669"/>
    <property type="project" value="TreeGrafter"/>
</dbReference>
<name>A0A974NLJ1_PERPY</name>
<sequence length="267" mass="29778">MVVYSLAAVLGAAVILVFIMWRQAYQNRVLQQTLYFPDFPESFGEMKIFFISDIHRRTIADRIINFTIGKADIVIIGGDLREGGISLKQVEENISKLKKIGPLYFVWGNNDYEGDYHALDAMLLEKGVKILDNTAVSFESSEGDRLSLMGVDDMSDNRAKLTMAVEDSEQVFRILVSHNPEIRHYLKEEQSIKLVLAGHTHGGQIRIFGYGPYKAGGIEKQGDTLLLTSNGYGTSGVPLRLGAKPETHLLILKKGDSRPPNLKVHTL</sequence>
<dbReference type="InterPro" id="IPR029052">
    <property type="entry name" value="Metallo-depent_PP-like"/>
</dbReference>
<dbReference type="RefSeq" id="WP_051387441.1">
    <property type="nucleotide sequence ID" value="NZ_CP068053.1"/>
</dbReference>
<proteinExistence type="predicted"/>
<evidence type="ECO:0000313" key="2">
    <source>
        <dbReference type="EMBL" id="QQT00126.1"/>
    </source>
</evidence>
<reference evidence="2 3" key="1">
    <citation type="submission" date="2021-01" db="EMBL/GenBank/DDBJ databases">
        <title>FDA dAtabase for Regulatory Grade micrObial Sequences (FDA-ARGOS): Supporting development and validation of Infectious Disease Dx tests.</title>
        <authorList>
            <person name="Nelson B."/>
            <person name="Plummer A."/>
            <person name="Tallon L."/>
            <person name="Sadzewicz L."/>
            <person name="Zhao X."/>
            <person name="Boylan J."/>
            <person name="Ott S."/>
            <person name="Bowen H."/>
            <person name="Vavikolanu K."/>
            <person name="Mehta A."/>
            <person name="Aluvathingal J."/>
            <person name="Nadendla S."/>
            <person name="Myers T."/>
            <person name="Yan Y."/>
            <person name="Sichtig H."/>
        </authorList>
    </citation>
    <scope>NUCLEOTIDE SEQUENCE [LARGE SCALE GENOMIC DNA]</scope>
    <source>
        <strain evidence="2 3">FDAARGOS_1161</strain>
    </source>
</reference>
<evidence type="ECO:0000313" key="3">
    <source>
        <dbReference type="Proteomes" id="UP000595254"/>
    </source>
</evidence>
<dbReference type="InterPro" id="IPR004843">
    <property type="entry name" value="Calcineurin-like_PHP"/>
</dbReference>
<accession>A0A974NLJ1</accession>
<dbReference type="Gene3D" id="3.60.21.10">
    <property type="match status" value="1"/>
</dbReference>
<dbReference type="GO" id="GO:0008758">
    <property type="term" value="F:UDP-2,3-diacylglucosamine hydrolase activity"/>
    <property type="evidence" value="ECO:0007669"/>
    <property type="project" value="TreeGrafter"/>
</dbReference>
<feature type="domain" description="Calcineurin-like phosphoesterase" evidence="1">
    <location>
        <begin position="46"/>
        <end position="202"/>
    </location>
</feature>
<dbReference type="PANTHER" id="PTHR31302:SF32">
    <property type="entry name" value="PHOSPHOESTERASE"/>
    <property type="match status" value="1"/>
</dbReference>
<dbReference type="KEGG" id="ppsr:I6J18_21515"/>
<keyword evidence="3" id="KW-1185">Reference proteome</keyword>
<dbReference type="PANTHER" id="PTHR31302">
    <property type="entry name" value="TRANSMEMBRANE PROTEIN WITH METALLOPHOSPHOESTERASE DOMAIN-RELATED"/>
    <property type="match status" value="1"/>
</dbReference>
<dbReference type="EMBL" id="CP068053">
    <property type="protein sequence ID" value="QQT00126.1"/>
    <property type="molecule type" value="Genomic_DNA"/>
</dbReference>
<protein>
    <submittedName>
        <fullName evidence="2">Metallophosphoesterase</fullName>
    </submittedName>
</protein>
<dbReference type="Proteomes" id="UP000595254">
    <property type="component" value="Chromosome"/>
</dbReference>
<dbReference type="SUPFAM" id="SSF56300">
    <property type="entry name" value="Metallo-dependent phosphatases"/>
    <property type="match status" value="1"/>
</dbReference>
<dbReference type="Pfam" id="PF00149">
    <property type="entry name" value="Metallophos"/>
    <property type="match status" value="1"/>
</dbReference>
<gene>
    <name evidence="2" type="ORF">I6J18_21515</name>
</gene>
<evidence type="ECO:0000259" key="1">
    <source>
        <dbReference type="Pfam" id="PF00149"/>
    </source>
</evidence>
<organism evidence="2 3">
    <name type="scientific">Peribacillus psychrosaccharolyticus</name>
    <name type="common">Bacillus psychrosaccharolyticus</name>
    <dbReference type="NCBI Taxonomy" id="1407"/>
    <lineage>
        <taxon>Bacteria</taxon>
        <taxon>Bacillati</taxon>
        <taxon>Bacillota</taxon>
        <taxon>Bacilli</taxon>
        <taxon>Bacillales</taxon>
        <taxon>Bacillaceae</taxon>
        <taxon>Peribacillus</taxon>
    </lineage>
</organism>
<dbReference type="GO" id="GO:0016020">
    <property type="term" value="C:membrane"/>
    <property type="evidence" value="ECO:0007669"/>
    <property type="project" value="GOC"/>
</dbReference>
<dbReference type="InterPro" id="IPR051158">
    <property type="entry name" value="Metallophosphoesterase_sf"/>
</dbReference>